<dbReference type="Proteomes" id="UP001140510">
    <property type="component" value="Unassembled WGS sequence"/>
</dbReference>
<dbReference type="OrthoDB" id="3695698at2759"/>
<proteinExistence type="predicted"/>
<comment type="caution">
    <text evidence="3">The sequence shown here is derived from an EMBL/GenBank/DDBJ whole genome shotgun (WGS) entry which is preliminary data.</text>
</comment>
<feature type="region of interest" description="Disordered" evidence="1">
    <location>
        <begin position="1"/>
        <end position="73"/>
    </location>
</feature>
<dbReference type="SUPFAM" id="SSF46689">
    <property type="entry name" value="Homeodomain-like"/>
    <property type="match status" value="1"/>
</dbReference>
<protein>
    <submittedName>
        <fullName evidence="3">Poly(A)-binding protein binding protein</fullName>
    </submittedName>
</protein>
<dbReference type="InterPro" id="IPR001005">
    <property type="entry name" value="SANT/Myb"/>
</dbReference>
<feature type="compositionally biased region" description="Polar residues" evidence="1">
    <location>
        <begin position="128"/>
        <end position="139"/>
    </location>
</feature>
<sequence>MSSSPSGRGPGASDYWGSSAASSVGAPVTVGVSPSTPSPRGRSTNRWGDHQAVIGRADVKDDRATQGERRAAGRRLKYKWSAVKLASTGEDNELKQAHASGQTAVDRSRALSPASQEALLQQREQRSIVGTQNASQPERSPSLGRVPDDLVTVAKDAVIPPRKATKPHDATTSVEHSLPNSFKEFSAAEKLRVAEHYQSIACGNKAVKLNELKRFALNFKLSTPIPADLVPVLAKDEIKQGAIVQKALKQATAGEHSGFVHELDKKLQEDCKRAFDQPLQERLRAARHAAEQSREAKDVHARPIANEESATPRGKQASTGNPIDILHISDLSHQFSPITSMAYDDLDPRYLEDGLTWNSDTLGIRDPGFDDGSELASALGSDNCKYVERPMRKDFDDDSEASLSRSSTPDGYTPTSGSDNECAPSKSVTDTEFPVRSESSEMSFKQALQVFNLGDYLSVDMSLLHERLEHRLFSGDCDHVVIASAFTTIVKHQHETKSWTVRLDWDDDGDHFLLGDHIDDKLVSLKADNCSWADIASRFWYFNEEDCKTRFKRIKPKGWKPNSKKQNTKQKTTATRNQREQQEIATAEITAKVESIADEDAAPDFWCGRSWGRLEWTADEDTRLVNLRWQNCIWWEDIAADMNKTVEDCKHRFNHLTTWNTSNASDTESPMHANNSGWYISEPEMSLSEAYSFFEIHRMSERAEINLSALRSQMLVAPPGESAKLEKAYKLIREDQAQNYPWSITAEDQGEKIAAGKAKECTCGCKTVEWCACNFDDSSTRPCGHPDDGWDCGCCVSCGALKGSPHCGCDGHPPSPFAPKTEPAPYIPPTVTYWATIESGGKEIHVPIDSKHVSGPEKSIATSRMEKVWRWIHDKGLGDKISLQDAFDLAQSMHKEESTGGVKDQRVTSRAESVLSDHTESETTILGVSD</sequence>
<feature type="region of interest" description="Disordered" evidence="1">
    <location>
        <begin position="284"/>
        <end position="321"/>
    </location>
</feature>
<gene>
    <name evidence="3" type="primary">PBP1_1</name>
    <name evidence="3" type="ORF">N0V91_001279</name>
</gene>
<keyword evidence="4" id="KW-1185">Reference proteome</keyword>
<dbReference type="CDD" id="cd00167">
    <property type="entry name" value="SANT"/>
    <property type="match status" value="1"/>
</dbReference>
<feature type="compositionally biased region" description="Polar residues" evidence="1">
    <location>
        <begin position="401"/>
        <end position="419"/>
    </location>
</feature>
<dbReference type="AlphaFoldDB" id="A0A9W8ZM85"/>
<evidence type="ECO:0000259" key="2">
    <source>
        <dbReference type="PROSITE" id="PS50090"/>
    </source>
</evidence>
<dbReference type="InterPro" id="IPR009057">
    <property type="entry name" value="Homeodomain-like_sf"/>
</dbReference>
<accession>A0A9W8ZM85</accession>
<evidence type="ECO:0000313" key="3">
    <source>
        <dbReference type="EMBL" id="KAJ4411495.1"/>
    </source>
</evidence>
<name>A0A9W8ZM85_9PLEO</name>
<feature type="compositionally biased region" description="Basic and acidic residues" evidence="1">
    <location>
        <begin position="284"/>
        <end position="301"/>
    </location>
</feature>
<reference evidence="3" key="1">
    <citation type="submission" date="2022-10" db="EMBL/GenBank/DDBJ databases">
        <title>Tapping the CABI collections for fungal endophytes: first genome assemblies for Collariella, Neodidymelliopsis, Ascochyta clinopodiicola, Didymella pomorum, Didymosphaeria variabile, Neocosmospora piperis and Neocucurbitaria cava.</title>
        <authorList>
            <person name="Hill R."/>
        </authorList>
    </citation>
    <scope>NUCLEOTIDE SEQUENCE</scope>
    <source>
        <strain evidence="3">IMI 355091</strain>
    </source>
</reference>
<evidence type="ECO:0000256" key="1">
    <source>
        <dbReference type="SAM" id="MobiDB-lite"/>
    </source>
</evidence>
<feature type="compositionally biased region" description="Low complexity" evidence="1">
    <location>
        <begin position="1"/>
        <end position="44"/>
    </location>
</feature>
<feature type="compositionally biased region" description="Basic residues" evidence="1">
    <location>
        <begin position="555"/>
        <end position="568"/>
    </location>
</feature>
<feature type="region of interest" description="Disordered" evidence="1">
    <location>
        <begin position="395"/>
        <end position="435"/>
    </location>
</feature>
<dbReference type="PROSITE" id="PS50090">
    <property type="entry name" value="MYB_LIKE"/>
    <property type="match status" value="1"/>
</dbReference>
<feature type="compositionally biased region" description="Basic and acidic residues" evidence="1">
    <location>
        <begin position="894"/>
        <end position="921"/>
    </location>
</feature>
<organism evidence="3 4">
    <name type="scientific">Didymella pomorum</name>
    <dbReference type="NCBI Taxonomy" id="749634"/>
    <lineage>
        <taxon>Eukaryota</taxon>
        <taxon>Fungi</taxon>
        <taxon>Dikarya</taxon>
        <taxon>Ascomycota</taxon>
        <taxon>Pezizomycotina</taxon>
        <taxon>Dothideomycetes</taxon>
        <taxon>Pleosporomycetidae</taxon>
        <taxon>Pleosporales</taxon>
        <taxon>Pleosporineae</taxon>
        <taxon>Didymellaceae</taxon>
        <taxon>Didymella</taxon>
    </lineage>
</organism>
<feature type="region of interest" description="Disordered" evidence="1">
    <location>
        <begin position="87"/>
        <end position="146"/>
    </location>
</feature>
<feature type="region of interest" description="Disordered" evidence="1">
    <location>
        <begin position="894"/>
        <end position="930"/>
    </location>
</feature>
<feature type="region of interest" description="Disordered" evidence="1">
    <location>
        <begin position="555"/>
        <end position="581"/>
    </location>
</feature>
<feature type="domain" description="Myb-like" evidence="2">
    <location>
        <begin position="613"/>
        <end position="657"/>
    </location>
</feature>
<evidence type="ECO:0000313" key="4">
    <source>
        <dbReference type="Proteomes" id="UP001140510"/>
    </source>
</evidence>
<feature type="compositionally biased region" description="Basic and acidic residues" evidence="1">
    <location>
        <begin position="57"/>
        <end position="71"/>
    </location>
</feature>
<dbReference type="EMBL" id="JAPEVA010000005">
    <property type="protein sequence ID" value="KAJ4411495.1"/>
    <property type="molecule type" value="Genomic_DNA"/>
</dbReference>